<keyword evidence="3" id="KW-1185">Reference proteome</keyword>
<comment type="caution">
    <text evidence="2">The sequence shown here is derived from an EMBL/GenBank/DDBJ whole genome shotgun (WGS) entry which is preliminary data.</text>
</comment>
<name>A0ABW3J195_9FLAO</name>
<keyword evidence="1" id="KW-0812">Transmembrane</keyword>
<keyword evidence="1" id="KW-1133">Transmembrane helix</keyword>
<evidence type="ECO:0000313" key="3">
    <source>
        <dbReference type="Proteomes" id="UP001597051"/>
    </source>
</evidence>
<dbReference type="RefSeq" id="WP_379759646.1">
    <property type="nucleotide sequence ID" value="NZ_JBHSYB010000068.1"/>
</dbReference>
<sequence length="148" mass="17111">MESSKIEILLEKYFEGQTNSSEENELRNYFSSPNVVPHLEQYKPLFGYFAVAKKEEFKPNIQLQSKRLRVTWLSIAASVVVLLGIGTYVYFNTYTNQNQDLGTYTDPEIAFKETQKALALLSNQVNIGIESVRYVEEYQHSKNLIFKP</sequence>
<keyword evidence="1" id="KW-0472">Membrane</keyword>
<feature type="transmembrane region" description="Helical" evidence="1">
    <location>
        <begin position="70"/>
        <end position="91"/>
    </location>
</feature>
<organism evidence="2 3">
    <name type="scientific">Flavobacterium myungsuense</name>
    <dbReference type="NCBI Taxonomy" id="651823"/>
    <lineage>
        <taxon>Bacteria</taxon>
        <taxon>Pseudomonadati</taxon>
        <taxon>Bacteroidota</taxon>
        <taxon>Flavobacteriia</taxon>
        <taxon>Flavobacteriales</taxon>
        <taxon>Flavobacteriaceae</taxon>
        <taxon>Flavobacterium</taxon>
    </lineage>
</organism>
<accession>A0ABW3J195</accession>
<dbReference type="Proteomes" id="UP001597051">
    <property type="component" value="Unassembled WGS sequence"/>
</dbReference>
<dbReference type="EMBL" id="JBHTIZ010000016">
    <property type="protein sequence ID" value="MFD0984207.1"/>
    <property type="molecule type" value="Genomic_DNA"/>
</dbReference>
<evidence type="ECO:0000313" key="2">
    <source>
        <dbReference type="EMBL" id="MFD0984207.1"/>
    </source>
</evidence>
<gene>
    <name evidence="2" type="ORF">ACFQ0S_06900</name>
</gene>
<protein>
    <submittedName>
        <fullName evidence="2">Uncharacterized protein</fullName>
    </submittedName>
</protein>
<reference evidence="3" key="1">
    <citation type="journal article" date="2019" name="Int. J. Syst. Evol. Microbiol.">
        <title>The Global Catalogue of Microorganisms (GCM) 10K type strain sequencing project: providing services to taxonomists for standard genome sequencing and annotation.</title>
        <authorList>
            <consortium name="The Broad Institute Genomics Platform"/>
            <consortium name="The Broad Institute Genome Sequencing Center for Infectious Disease"/>
            <person name="Wu L."/>
            <person name="Ma J."/>
        </authorList>
    </citation>
    <scope>NUCLEOTIDE SEQUENCE [LARGE SCALE GENOMIC DNA]</scope>
    <source>
        <strain evidence="3">CECT 7649</strain>
    </source>
</reference>
<evidence type="ECO:0000256" key="1">
    <source>
        <dbReference type="SAM" id="Phobius"/>
    </source>
</evidence>
<proteinExistence type="predicted"/>